<dbReference type="OrthoDB" id="9776488at2"/>
<keyword evidence="3 5" id="KW-0378">Hydrolase</keyword>
<comment type="similarity">
    <text evidence="1 5">Belongs to the metallo-dependent hydrolases superfamily. NagA family.</text>
</comment>
<dbReference type="EMBL" id="PTRA01000008">
    <property type="protein sequence ID" value="PQA53763.1"/>
    <property type="molecule type" value="Genomic_DNA"/>
</dbReference>
<feature type="binding site" evidence="7">
    <location>
        <begin position="298"/>
        <end position="300"/>
    </location>
    <ligand>
        <name>substrate</name>
    </ligand>
</feature>
<dbReference type="InterPro" id="IPR006680">
    <property type="entry name" value="Amidohydro-rel"/>
</dbReference>
<name>A0A2S7IFG8_9BACT</name>
<gene>
    <name evidence="10" type="primary">nagA</name>
    <name evidence="10" type="ORF">C5O19_24120</name>
</gene>
<dbReference type="AlphaFoldDB" id="A0A2S7IFG8"/>
<evidence type="ECO:0000313" key="10">
    <source>
        <dbReference type="EMBL" id="PQA53763.1"/>
    </source>
</evidence>
<proteinExistence type="inferred from homology"/>
<feature type="binding site" evidence="8">
    <location>
        <position position="214"/>
    </location>
    <ligand>
        <name>Zn(2+)</name>
        <dbReference type="ChEBI" id="CHEBI:29105"/>
    </ligand>
</feature>
<dbReference type="InterPro" id="IPR003764">
    <property type="entry name" value="GlcNAc_6-P_deAcase"/>
</dbReference>
<evidence type="ECO:0000256" key="7">
    <source>
        <dbReference type="PIRSR" id="PIRSR038994-2"/>
    </source>
</evidence>
<comment type="caution">
    <text evidence="10">The sequence shown here is derived from an EMBL/GenBank/DDBJ whole genome shotgun (WGS) entry which is preliminary data.</text>
</comment>
<sequence length="374" mass="40629">MSLFAFTNVRIFTGSAFIEHQHLLIDDQTILGLSDSIPETATVIDGQQAVLAPGFVELQVYGGQGTLFTTEPTPEAIQKNYEEHLAGGTTHFQITYHTGPLTGMLAAIAACRTYRQQGGQGLVGLHLEGPYFNPVKRGAHLLSYIRKATIAELEQLVEAAGDLPLFLTLAPEEADPEVLDWLLQSPIILSAGHSNATYPQAMQAFQQGIGLVTHLFNAMSPFNSREPGLLGATFDSSVRASIIVDGIHVDFASVRIAHKLMGDRLFFITDAVTEDTRGEYKFSFNPVTQRFEDESGTLSGSSLTLMQAVANAVEQVGIPLEEALRMASLYPAQIIGKDHQLGRIAAGYEASLVLFDPHFVLQGVYTQGAYRSFV</sequence>
<feature type="binding site" evidence="7">
    <location>
        <position position="139"/>
    </location>
    <ligand>
        <name>substrate</name>
    </ligand>
</feature>
<dbReference type="GO" id="GO:0008448">
    <property type="term" value="F:N-acetylglucosamine-6-phosphate deacetylase activity"/>
    <property type="evidence" value="ECO:0007669"/>
    <property type="project" value="InterPro"/>
</dbReference>
<keyword evidence="2 8" id="KW-0479">Metal-binding</keyword>
<dbReference type="PANTHER" id="PTHR11113:SF14">
    <property type="entry name" value="N-ACETYLGLUCOSAMINE-6-PHOSPHATE DEACETYLASE"/>
    <property type="match status" value="1"/>
</dbReference>
<dbReference type="Pfam" id="PF01979">
    <property type="entry name" value="Amidohydro_1"/>
    <property type="match status" value="1"/>
</dbReference>
<comment type="cofactor">
    <cofactor evidence="8">
        <name>a divalent metal cation</name>
        <dbReference type="ChEBI" id="CHEBI:60240"/>
    </cofactor>
    <text evidence="8">Binds 1 divalent metal cation per subunit.</text>
</comment>
<evidence type="ECO:0000256" key="3">
    <source>
        <dbReference type="ARBA" id="ARBA00022801"/>
    </source>
</evidence>
<dbReference type="RefSeq" id="WP_104715928.1">
    <property type="nucleotide sequence ID" value="NZ_PTRA01000008.1"/>
</dbReference>
<feature type="binding site" evidence="7">
    <location>
        <begin position="217"/>
        <end position="218"/>
    </location>
    <ligand>
        <name>substrate</name>
    </ligand>
</feature>
<keyword evidence="11" id="KW-1185">Reference proteome</keyword>
<feature type="active site" description="Proton donor/acceptor" evidence="6">
    <location>
        <position position="270"/>
    </location>
</feature>
<dbReference type="PANTHER" id="PTHR11113">
    <property type="entry name" value="N-ACETYLGLUCOSAMINE-6-PHOSPHATE DEACETYLASE"/>
    <property type="match status" value="1"/>
</dbReference>
<evidence type="ECO:0000256" key="8">
    <source>
        <dbReference type="PIRSR" id="PIRSR038994-3"/>
    </source>
</evidence>
<feature type="binding site" evidence="7">
    <location>
        <position position="248"/>
    </location>
    <ligand>
        <name>substrate</name>
    </ligand>
</feature>
<feature type="binding site" evidence="8">
    <location>
        <position position="128"/>
    </location>
    <ligand>
        <name>Zn(2+)</name>
        <dbReference type="ChEBI" id="CHEBI:29105"/>
    </ligand>
</feature>
<reference evidence="11" key="1">
    <citation type="submission" date="2018-02" db="EMBL/GenBank/DDBJ databases">
        <title>Genome sequencing of Solimonas sp. HR-BB.</title>
        <authorList>
            <person name="Lee Y."/>
            <person name="Jeon C.O."/>
        </authorList>
    </citation>
    <scope>NUCLEOTIDE SEQUENCE [LARGE SCALE GENOMIC DNA]</scope>
    <source>
        <strain evidence="11">HR-U</strain>
    </source>
</reference>
<dbReference type="InterPro" id="IPR032466">
    <property type="entry name" value="Metal_Hydrolase"/>
</dbReference>
<dbReference type="InterPro" id="IPR011059">
    <property type="entry name" value="Metal-dep_hydrolase_composite"/>
</dbReference>
<feature type="binding site" evidence="7">
    <location>
        <position position="225"/>
    </location>
    <ligand>
        <name>substrate</name>
    </ligand>
</feature>
<keyword evidence="4 5" id="KW-0119">Carbohydrate metabolism</keyword>
<dbReference type="Proteomes" id="UP000239590">
    <property type="component" value="Unassembled WGS sequence"/>
</dbReference>
<organism evidence="10 11">
    <name type="scientific">Siphonobacter curvatus</name>
    <dbReference type="NCBI Taxonomy" id="2094562"/>
    <lineage>
        <taxon>Bacteria</taxon>
        <taxon>Pseudomonadati</taxon>
        <taxon>Bacteroidota</taxon>
        <taxon>Cytophagia</taxon>
        <taxon>Cytophagales</taxon>
        <taxon>Cytophagaceae</taxon>
        <taxon>Siphonobacter</taxon>
    </lineage>
</organism>
<evidence type="ECO:0000256" key="6">
    <source>
        <dbReference type="PIRSR" id="PIRSR038994-1"/>
    </source>
</evidence>
<dbReference type="Gene3D" id="2.30.40.10">
    <property type="entry name" value="Urease, subunit C, domain 1"/>
    <property type="match status" value="1"/>
</dbReference>
<evidence type="ECO:0000256" key="5">
    <source>
        <dbReference type="PIRNR" id="PIRNR038994"/>
    </source>
</evidence>
<evidence type="ECO:0000313" key="11">
    <source>
        <dbReference type="Proteomes" id="UP000239590"/>
    </source>
</evidence>
<feature type="domain" description="Amidohydrolase-related" evidence="9">
    <location>
        <begin position="51"/>
        <end position="359"/>
    </location>
</feature>
<accession>A0A2S7IFG8</accession>
<evidence type="ECO:0000259" key="9">
    <source>
        <dbReference type="Pfam" id="PF01979"/>
    </source>
</evidence>
<dbReference type="SUPFAM" id="SSF51556">
    <property type="entry name" value="Metallo-dependent hydrolases"/>
    <property type="match status" value="1"/>
</dbReference>
<dbReference type="Gene3D" id="3.20.20.140">
    <property type="entry name" value="Metal-dependent hydrolases"/>
    <property type="match status" value="1"/>
</dbReference>
<evidence type="ECO:0000256" key="2">
    <source>
        <dbReference type="ARBA" id="ARBA00022723"/>
    </source>
</evidence>
<dbReference type="GO" id="GO:0046872">
    <property type="term" value="F:metal ion binding"/>
    <property type="evidence" value="ECO:0007669"/>
    <property type="project" value="UniProtKB-KW"/>
</dbReference>
<dbReference type="NCBIfam" id="TIGR00221">
    <property type="entry name" value="nagA"/>
    <property type="match status" value="1"/>
</dbReference>
<protein>
    <submittedName>
        <fullName evidence="10">N-acetylglucosamine-6-phosphate deacetylase</fullName>
    </submittedName>
</protein>
<dbReference type="GO" id="GO:0006046">
    <property type="term" value="P:N-acetylglucosamine catabolic process"/>
    <property type="evidence" value="ECO:0007669"/>
    <property type="project" value="TreeGrafter"/>
</dbReference>
<feature type="binding site" evidence="8">
    <location>
        <position position="193"/>
    </location>
    <ligand>
        <name>Zn(2+)</name>
        <dbReference type="ChEBI" id="CHEBI:29105"/>
    </ligand>
</feature>
<evidence type="ECO:0000256" key="1">
    <source>
        <dbReference type="ARBA" id="ARBA00010716"/>
    </source>
</evidence>
<dbReference type="PIRSF" id="PIRSF038994">
    <property type="entry name" value="NagA"/>
    <property type="match status" value="1"/>
</dbReference>
<dbReference type="SUPFAM" id="SSF51338">
    <property type="entry name" value="Composite domain of metallo-dependent hydrolases"/>
    <property type="match status" value="1"/>
</dbReference>
<evidence type="ECO:0000256" key="4">
    <source>
        <dbReference type="ARBA" id="ARBA00023277"/>
    </source>
</evidence>